<dbReference type="InterPro" id="IPR029016">
    <property type="entry name" value="GAF-like_dom_sf"/>
</dbReference>
<dbReference type="SUPFAM" id="SSF55785">
    <property type="entry name" value="PYP-like sensor domain (PAS domain)"/>
    <property type="match status" value="1"/>
</dbReference>
<dbReference type="PANTHER" id="PTHR43102">
    <property type="entry name" value="SLR1143 PROTEIN"/>
    <property type="match status" value="1"/>
</dbReference>
<dbReference type="RefSeq" id="WP_210788376.1">
    <property type="nucleotide sequence ID" value="NZ_JAGPXB010000002.1"/>
</dbReference>
<accession>A0ABS5D1F7</accession>
<dbReference type="InterPro" id="IPR035965">
    <property type="entry name" value="PAS-like_dom_sf"/>
</dbReference>
<comment type="caution">
    <text evidence="2">The sequence shown here is derived from an EMBL/GenBank/DDBJ whole genome shotgun (WGS) entry which is preliminary data.</text>
</comment>
<dbReference type="Gene3D" id="3.30.450.40">
    <property type="match status" value="1"/>
</dbReference>
<dbReference type="SUPFAM" id="SSF47384">
    <property type="entry name" value="Homodimeric domain of signal transducing histidine kinase"/>
    <property type="match status" value="1"/>
</dbReference>
<dbReference type="InterPro" id="IPR036097">
    <property type="entry name" value="HisK_dim/P_sf"/>
</dbReference>
<evidence type="ECO:0000259" key="1">
    <source>
        <dbReference type="Pfam" id="PF01590"/>
    </source>
</evidence>
<dbReference type="Gene3D" id="3.30.450.20">
    <property type="entry name" value="PAS domain"/>
    <property type="match status" value="1"/>
</dbReference>
<keyword evidence="3" id="KW-1185">Reference proteome</keyword>
<feature type="domain" description="GAF" evidence="1">
    <location>
        <begin position="26"/>
        <end position="148"/>
    </location>
</feature>
<reference evidence="2 3" key="1">
    <citation type="submission" date="2021-04" db="EMBL/GenBank/DDBJ databases">
        <title>Description of novel Flavobacterium sp. F-328.</title>
        <authorList>
            <person name="Saticioglu I.B."/>
        </authorList>
    </citation>
    <scope>NUCLEOTIDE SEQUENCE [LARGE SCALE GENOMIC DNA]</scope>
    <source>
        <strain evidence="2 3">F-328</strain>
    </source>
</reference>
<dbReference type="Pfam" id="PF01590">
    <property type="entry name" value="GAF"/>
    <property type="match status" value="1"/>
</dbReference>
<proteinExistence type="predicted"/>
<organism evidence="2 3">
    <name type="scientific">Flavobacterium erciyesense</name>
    <dbReference type="NCBI Taxonomy" id="2825842"/>
    <lineage>
        <taxon>Bacteria</taxon>
        <taxon>Pseudomonadati</taxon>
        <taxon>Bacteroidota</taxon>
        <taxon>Flavobacteriia</taxon>
        <taxon>Flavobacteriales</taxon>
        <taxon>Flavobacteriaceae</taxon>
        <taxon>Flavobacterium</taxon>
    </lineage>
</organism>
<dbReference type="SUPFAM" id="SSF55781">
    <property type="entry name" value="GAF domain-like"/>
    <property type="match status" value="1"/>
</dbReference>
<dbReference type="EMBL" id="JAGPXB010000002">
    <property type="protein sequence ID" value="MBQ0907858.1"/>
    <property type="molecule type" value="Genomic_DNA"/>
</dbReference>
<dbReference type="PANTHER" id="PTHR43102:SF2">
    <property type="entry name" value="GAF DOMAIN-CONTAINING PROTEIN"/>
    <property type="match status" value="1"/>
</dbReference>
<dbReference type="Proteomes" id="UP000679008">
    <property type="component" value="Unassembled WGS sequence"/>
</dbReference>
<evidence type="ECO:0000313" key="3">
    <source>
        <dbReference type="Proteomes" id="UP000679008"/>
    </source>
</evidence>
<evidence type="ECO:0000313" key="2">
    <source>
        <dbReference type="EMBL" id="MBQ0907858.1"/>
    </source>
</evidence>
<dbReference type="InterPro" id="IPR003018">
    <property type="entry name" value="GAF"/>
</dbReference>
<gene>
    <name evidence="2" type="ORF">KBJ98_03975</name>
</gene>
<protein>
    <recommendedName>
        <fullName evidence="1">GAF domain-containing protein</fullName>
    </recommendedName>
</protein>
<sequence length="377" mass="43599">MESKNNRLEELISYQILDTKPEMELDILSEMASLIFDVPVALITFIDEDRQWFKVNKGLDITETKREDSFCRHLLSGTLENLIVEDALKDPLFSKNPSVINNPKIRFYAGVPLTTPSGNVLGSFCIIDHKPRQLTPDQIKVLHILAKKTMVCLNSRKLLLEQKDEMKTLAARLKKLTDSVPDGIFQLKMTAEGALKFEFISEGMIELHPSVTMQQWLDRPEIGFTLICPEDLNDFKAKLMESFTNLSFLNIEYRVKHDTEYRWHSMKGNPERMPDGSVVWYGSFHNINDRVEYEIAMDQIVFDISHVLRRPVTTLMALNNMIENEKNISHESLVEYVTYIKKVSEEMEIFTKNLSEIYQRKKELITTKSGKGKPNCQ</sequence>
<name>A0ABS5D1F7_9FLAO</name>